<comment type="caution">
    <text evidence="9">The sequence shown here is derived from an EMBL/GenBank/DDBJ whole genome shotgun (WGS) entry which is preliminary data.</text>
</comment>
<dbReference type="InterPro" id="IPR045090">
    <property type="entry name" value="Pept_M3A_M3B"/>
</dbReference>
<feature type="domain" description="Oligopeptidase F N-terminal" evidence="8">
    <location>
        <begin position="120"/>
        <end position="187"/>
    </location>
</feature>
<dbReference type="OrthoDB" id="5287477at2"/>
<dbReference type="RefSeq" id="WP_123103667.1">
    <property type="nucleotide sequence ID" value="NZ_CP127527.1"/>
</dbReference>
<reference evidence="9" key="1">
    <citation type="submission" date="2018-10" db="EMBL/GenBank/DDBJ databases">
        <title>Acidithiobacillus sulfuriphilus sp. nov.: an extremely acidophilic sulfur-oxidizing chemolithotroph isolated from a neutral pH environment.</title>
        <authorList>
            <person name="Falagan C."/>
            <person name="Moya-Beltran A."/>
            <person name="Quatrini R."/>
            <person name="Johnson D.B."/>
        </authorList>
    </citation>
    <scope>NUCLEOTIDE SEQUENCE [LARGE SCALE GENOMIC DNA]</scope>
    <source>
        <strain evidence="9">CJ-2</strain>
    </source>
</reference>
<evidence type="ECO:0000256" key="4">
    <source>
        <dbReference type="ARBA" id="ARBA00022833"/>
    </source>
</evidence>
<keyword evidence="2 6" id="KW-0479">Metal-binding</keyword>
<dbReference type="InterPro" id="IPR042088">
    <property type="entry name" value="OligoPept_F_C"/>
</dbReference>
<dbReference type="InterPro" id="IPR001567">
    <property type="entry name" value="Pept_M3A_M3B_dom"/>
</dbReference>
<name>A0A3M8R2L6_9PROT</name>
<dbReference type="GO" id="GO:0006508">
    <property type="term" value="P:proteolysis"/>
    <property type="evidence" value="ECO:0007669"/>
    <property type="project" value="UniProtKB-KW"/>
</dbReference>
<protein>
    <submittedName>
        <fullName evidence="9">M3 family oligoendopeptidase</fullName>
    </submittedName>
</protein>
<dbReference type="Pfam" id="PF01432">
    <property type="entry name" value="Peptidase_M3"/>
    <property type="match status" value="1"/>
</dbReference>
<dbReference type="Gene3D" id="1.20.140.70">
    <property type="entry name" value="Oligopeptidase f, N-terminal domain"/>
    <property type="match status" value="1"/>
</dbReference>
<dbReference type="NCBIfam" id="TIGR02290">
    <property type="entry name" value="M3_fam_3"/>
    <property type="match status" value="1"/>
</dbReference>
<gene>
    <name evidence="9" type="ORF">EC580_07390</name>
</gene>
<comment type="similarity">
    <text evidence="6">Belongs to the peptidase M3 family.</text>
</comment>
<accession>A0A3M8R2L6</accession>
<dbReference type="SUPFAM" id="SSF55486">
    <property type="entry name" value="Metalloproteases ('zincins'), catalytic domain"/>
    <property type="match status" value="1"/>
</dbReference>
<dbReference type="Gene3D" id="1.10.1370.20">
    <property type="entry name" value="Oligoendopeptidase f, C-terminal domain"/>
    <property type="match status" value="1"/>
</dbReference>
<evidence type="ECO:0000256" key="6">
    <source>
        <dbReference type="RuleBase" id="RU003435"/>
    </source>
</evidence>
<evidence type="ECO:0000256" key="3">
    <source>
        <dbReference type="ARBA" id="ARBA00022801"/>
    </source>
</evidence>
<dbReference type="CDD" id="cd09610">
    <property type="entry name" value="M3B_PepF"/>
    <property type="match status" value="1"/>
</dbReference>
<feature type="domain" description="Peptidase M3A/M3B catalytic" evidence="7">
    <location>
        <begin position="202"/>
        <end position="580"/>
    </location>
</feature>
<evidence type="ECO:0000259" key="8">
    <source>
        <dbReference type="Pfam" id="PF08439"/>
    </source>
</evidence>
<sequence length="599" mass="67873">MSKTLQNRPTGAEQVHWRLEDLYAGLDDPRLGEDMDWAASEATAFARDYRPGLVNLSGDGLAGAMERLEAIRQRLGRVGSYRYLSYVTHSDQSAYGAALQAYEEAATAIQNQLVFFDIAWNQLPDTRAEGLLAAPELARWQHLLRHWRVYRDHLRSESEEQILAEKRVTGRALWERLFDETFTEMRFPLRGRALSEQEVLALLSNPDRELRHDAAEAMTKGLEGRLHTLTTCFNAVLGDKAIDDRLRHYPHWLAERNLGNEISDAMVAALEGAVVGRYPLVARYYRLKGRLLGISPLLDYDRYAPLPGGEGHYSWADCQRIVLQAFADFSPEMGAIGQQFFARGWIDAALAPGKRGGAFAHPVTPDVHPYLMVNYTGTVRDVMTVAHELGHGIHQFLAREQGYLNADTPLTTAETASVFGEMLTFECLMREEADPRHRLALLCGKIEDTFATVFRQMAMHRFEAAMHQARRQEGELSKERLAELWMQTQREQFGDSVELRQGYRWWWSYIPHFISSPGYVYAYAFGELLTLALIQRYRSDPQGFVPRYTEMLRLGGARAPAEVVGVTGVDLEAPEIWEGALDYLQGMVDAAERLAEALQ</sequence>
<dbReference type="AlphaFoldDB" id="A0A3M8R2L6"/>
<evidence type="ECO:0000256" key="1">
    <source>
        <dbReference type="ARBA" id="ARBA00022670"/>
    </source>
</evidence>
<evidence type="ECO:0000256" key="5">
    <source>
        <dbReference type="ARBA" id="ARBA00023049"/>
    </source>
</evidence>
<keyword evidence="5 6" id="KW-0482">Metalloprotease</keyword>
<keyword evidence="3 6" id="KW-0378">Hydrolase</keyword>
<organism evidence="9">
    <name type="scientific">Acidithiobacillus sulfuriphilus</name>
    <dbReference type="NCBI Taxonomy" id="1867749"/>
    <lineage>
        <taxon>Bacteria</taxon>
        <taxon>Pseudomonadati</taxon>
        <taxon>Pseudomonadota</taxon>
        <taxon>Acidithiobacillia</taxon>
        <taxon>Acidithiobacillales</taxon>
        <taxon>Acidithiobacillaceae</taxon>
        <taxon>Acidithiobacillus</taxon>
    </lineage>
</organism>
<dbReference type="Pfam" id="PF08439">
    <property type="entry name" value="Peptidase_M3_N"/>
    <property type="match status" value="1"/>
</dbReference>
<evidence type="ECO:0000313" key="9">
    <source>
        <dbReference type="EMBL" id="RNF62301.1"/>
    </source>
</evidence>
<dbReference type="PANTHER" id="PTHR11804">
    <property type="entry name" value="PROTEASE M3 THIMET OLIGOPEPTIDASE-RELATED"/>
    <property type="match status" value="1"/>
</dbReference>
<dbReference type="EMBL" id="RIZI01000162">
    <property type="protein sequence ID" value="RNF62301.1"/>
    <property type="molecule type" value="Genomic_DNA"/>
</dbReference>
<dbReference type="GO" id="GO:0004222">
    <property type="term" value="F:metalloendopeptidase activity"/>
    <property type="evidence" value="ECO:0007669"/>
    <property type="project" value="InterPro"/>
</dbReference>
<dbReference type="InterPro" id="IPR011977">
    <property type="entry name" value="Pept_M3B_clade3"/>
</dbReference>
<keyword evidence="4 6" id="KW-0862">Zinc</keyword>
<comment type="cofactor">
    <cofactor evidence="6">
        <name>Zn(2+)</name>
        <dbReference type="ChEBI" id="CHEBI:29105"/>
    </cofactor>
    <text evidence="6">Binds 1 zinc ion.</text>
</comment>
<dbReference type="InterPro" id="IPR013647">
    <property type="entry name" value="OligopepF_N_dom"/>
</dbReference>
<proteinExistence type="inferred from homology"/>
<evidence type="ECO:0000256" key="2">
    <source>
        <dbReference type="ARBA" id="ARBA00022723"/>
    </source>
</evidence>
<dbReference type="PANTHER" id="PTHR11804:SF5">
    <property type="entry name" value="OLIGOENDOPEPTIDASE F"/>
    <property type="match status" value="1"/>
</dbReference>
<keyword evidence="1 6" id="KW-0645">Protease</keyword>
<dbReference type="GO" id="GO:0046872">
    <property type="term" value="F:metal ion binding"/>
    <property type="evidence" value="ECO:0007669"/>
    <property type="project" value="UniProtKB-UniRule"/>
</dbReference>
<dbReference type="GO" id="GO:0006518">
    <property type="term" value="P:peptide metabolic process"/>
    <property type="evidence" value="ECO:0007669"/>
    <property type="project" value="TreeGrafter"/>
</dbReference>
<evidence type="ECO:0000259" key="7">
    <source>
        <dbReference type="Pfam" id="PF01432"/>
    </source>
</evidence>